<name>A0A4Y2UCM4_ARAVE</name>
<dbReference type="Proteomes" id="UP000499080">
    <property type="component" value="Unassembled WGS sequence"/>
</dbReference>
<proteinExistence type="predicted"/>
<keyword evidence="2" id="KW-1185">Reference proteome</keyword>
<organism evidence="1 2">
    <name type="scientific">Araneus ventricosus</name>
    <name type="common">Orbweaver spider</name>
    <name type="synonym">Epeira ventricosa</name>
    <dbReference type="NCBI Taxonomy" id="182803"/>
    <lineage>
        <taxon>Eukaryota</taxon>
        <taxon>Metazoa</taxon>
        <taxon>Ecdysozoa</taxon>
        <taxon>Arthropoda</taxon>
        <taxon>Chelicerata</taxon>
        <taxon>Arachnida</taxon>
        <taxon>Araneae</taxon>
        <taxon>Araneomorphae</taxon>
        <taxon>Entelegynae</taxon>
        <taxon>Araneoidea</taxon>
        <taxon>Araneidae</taxon>
        <taxon>Araneus</taxon>
    </lineage>
</organism>
<comment type="caution">
    <text evidence="1">The sequence shown here is derived from an EMBL/GenBank/DDBJ whole genome shotgun (WGS) entry which is preliminary data.</text>
</comment>
<gene>
    <name evidence="1" type="ORF">AVEN_211770_1</name>
</gene>
<protein>
    <submittedName>
        <fullName evidence="1">Uncharacterized protein</fullName>
    </submittedName>
</protein>
<dbReference type="EMBL" id="BGPR01034786">
    <property type="protein sequence ID" value="GBO09320.1"/>
    <property type="molecule type" value="Genomic_DNA"/>
</dbReference>
<dbReference type="AlphaFoldDB" id="A0A4Y2UCM4"/>
<sequence length="100" mass="11153">MIRMALISIVYRLSNRRVVSSRLEKPNQRRSLSPRRLLLFSAASFFDVTRDGSAIYRCSAAAGGPHYYESGISCGSCYAILGVLSFLRISNPSPRFIFGE</sequence>
<accession>A0A4Y2UCM4</accession>
<evidence type="ECO:0000313" key="1">
    <source>
        <dbReference type="EMBL" id="GBO09320.1"/>
    </source>
</evidence>
<reference evidence="1 2" key="1">
    <citation type="journal article" date="2019" name="Sci. Rep.">
        <title>Orb-weaving spider Araneus ventricosus genome elucidates the spidroin gene catalogue.</title>
        <authorList>
            <person name="Kono N."/>
            <person name="Nakamura H."/>
            <person name="Ohtoshi R."/>
            <person name="Moran D.A.P."/>
            <person name="Shinohara A."/>
            <person name="Yoshida Y."/>
            <person name="Fujiwara M."/>
            <person name="Mori M."/>
            <person name="Tomita M."/>
            <person name="Arakawa K."/>
        </authorList>
    </citation>
    <scope>NUCLEOTIDE SEQUENCE [LARGE SCALE GENOMIC DNA]</scope>
</reference>
<evidence type="ECO:0000313" key="2">
    <source>
        <dbReference type="Proteomes" id="UP000499080"/>
    </source>
</evidence>